<evidence type="ECO:0000313" key="10">
    <source>
        <dbReference type="EMBL" id="EQB60606.1"/>
    </source>
</evidence>
<protein>
    <recommendedName>
        <fullName evidence="6">Translation initiation factor eIF2B subunit gamma</fullName>
    </recommendedName>
    <alternativeName>
        <fullName evidence="7">eIF2B GDP-GTP exchange factor subunit gamma</fullName>
    </alternativeName>
</protein>
<dbReference type="OrthoDB" id="10250549at2759"/>
<dbReference type="VEuPathDB" id="MicrosporidiaDB:NAPIS_ORF01827"/>
<reference evidence="10 11" key="1">
    <citation type="journal article" date="2013" name="BMC Genomics">
        <title>Genome sequencing and comparative genomics of honey bee microsporidia, Nosema apis reveal novel insights into host-parasite interactions.</title>
        <authorList>
            <person name="Chen Yp."/>
            <person name="Pettis J.S."/>
            <person name="Zhao Y."/>
            <person name="Liu X."/>
            <person name="Tallon L.J."/>
            <person name="Sadzewicz L.D."/>
            <person name="Li R."/>
            <person name="Zheng H."/>
            <person name="Huang S."/>
            <person name="Zhang X."/>
            <person name="Hamilton M.C."/>
            <person name="Pernal S.F."/>
            <person name="Melathopoulos A.P."/>
            <person name="Yan X."/>
            <person name="Evans J.D."/>
        </authorList>
    </citation>
    <scope>NUCLEOTIDE SEQUENCE [LARGE SCALE GENOMIC DNA]</scope>
    <source>
        <strain evidence="10 11">BRL 01</strain>
    </source>
</reference>
<evidence type="ECO:0000313" key="11">
    <source>
        <dbReference type="Proteomes" id="UP000053780"/>
    </source>
</evidence>
<dbReference type="GO" id="GO:0005085">
    <property type="term" value="F:guanyl-nucleotide exchange factor activity"/>
    <property type="evidence" value="ECO:0007669"/>
    <property type="project" value="TreeGrafter"/>
</dbReference>
<keyword evidence="5" id="KW-0648">Protein biosynthesis</keyword>
<keyword evidence="4 10" id="KW-0396">Initiation factor</keyword>
<feature type="domain" description="Glucose-1-phosphate adenylyltransferase/Bifunctional protein GlmU-like C-terminal hexapeptide" evidence="9">
    <location>
        <begin position="223"/>
        <end position="300"/>
    </location>
</feature>
<dbReference type="PANTHER" id="PTHR45989">
    <property type="entry name" value="TRANSLATION INITIATION FACTOR EIF-2B SUBUNIT GAMMA"/>
    <property type="match status" value="1"/>
</dbReference>
<evidence type="ECO:0000256" key="6">
    <source>
        <dbReference type="ARBA" id="ARBA00044196"/>
    </source>
</evidence>
<dbReference type="Gene3D" id="3.90.550.10">
    <property type="entry name" value="Spore Coat Polysaccharide Biosynthesis Protein SpsA, Chain A"/>
    <property type="match status" value="1"/>
</dbReference>
<keyword evidence="3" id="KW-0963">Cytoplasm</keyword>
<dbReference type="SUPFAM" id="SSF53448">
    <property type="entry name" value="Nucleotide-diphospho-sugar transferases"/>
    <property type="match status" value="1"/>
</dbReference>
<dbReference type="EMBL" id="KE647268">
    <property type="protein sequence ID" value="EQB60606.1"/>
    <property type="molecule type" value="Genomic_DNA"/>
</dbReference>
<name>T0MBP0_9MICR</name>
<dbReference type="Pfam" id="PF24894">
    <property type="entry name" value="Hexapep_GlmU"/>
    <property type="match status" value="1"/>
</dbReference>
<evidence type="ECO:0000256" key="3">
    <source>
        <dbReference type="ARBA" id="ARBA00022490"/>
    </source>
</evidence>
<evidence type="ECO:0000256" key="1">
    <source>
        <dbReference type="ARBA" id="ARBA00004514"/>
    </source>
</evidence>
<dbReference type="InterPro" id="IPR029044">
    <property type="entry name" value="Nucleotide-diphossugar_trans"/>
</dbReference>
<comment type="similarity">
    <text evidence="2">Belongs to the eIF-2B gamma/epsilon subunits family.</text>
</comment>
<dbReference type="GO" id="GO:0002183">
    <property type="term" value="P:cytoplasmic translational initiation"/>
    <property type="evidence" value="ECO:0007669"/>
    <property type="project" value="TreeGrafter"/>
</dbReference>
<sequence>MFESIILVGPCSDLFPIINSSLNITNLPIIDTELLTINIKFLSPISKKIFIIILKKDAHKIEHLINLADVPTEIIEIDFYDGTVQQLLKLKKRIITENVIVTKGDLITNIDIRTISNDFKRSKSCFLTILNKQNSDLFCQEGSNSIVGFTKSNLLFYETKNNYNFSNELFYNNNIIISDEIDVIQFYMFKKELFDLFTPEIFSFKSNLLPKIVDYLRNSNPVRLFNTMNSNKLEDLKNIIGFNVMYGNVIVVNTIIGKNVTILNRTKILSSIIMDNINIGENCIIDDCVIGSNVIILDNTILRKCIVSPFYIFTKSVNNENTNFTCN</sequence>
<comment type="subunit">
    <text evidence="8">Component of the translation initiation factor 2B (eIF2B) complex which is a heterodecamer of two sets of five different subunits: alpha, beta, gamma, delta and epsilon. Subunits alpha, beta and delta comprise a regulatory subcomplex and subunits epsilon and gamma comprise a catalytic subcomplex. Within the complex, the hexameric regulatory complex resides at the center, with the two heterodimeric catalytic subcomplexes bound on opposite sides.</text>
</comment>
<dbReference type="HOGENOM" id="CLU_049753_0_0_1"/>
<evidence type="ECO:0000256" key="8">
    <source>
        <dbReference type="ARBA" id="ARBA00046432"/>
    </source>
</evidence>
<keyword evidence="11" id="KW-1185">Reference proteome</keyword>
<dbReference type="GO" id="GO:0005829">
    <property type="term" value="C:cytosol"/>
    <property type="evidence" value="ECO:0007669"/>
    <property type="project" value="UniProtKB-SubCell"/>
</dbReference>
<dbReference type="GO" id="GO:0003743">
    <property type="term" value="F:translation initiation factor activity"/>
    <property type="evidence" value="ECO:0007669"/>
    <property type="project" value="UniProtKB-KW"/>
</dbReference>
<evidence type="ECO:0000259" key="9">
    <source>
        <dbReference type="Pfam" id="PF24894"/>
    </source>
</evidence>
<comment type="subcellular location">
    <subcellularLocation>
        <location evidence="1">Cytoplasm</location>
        <location evidence="1">Cytosol</location>
    </subcellularLocation>
</comment>
<dbReference type="InterPro" id="IPR056818">
    <property type="entry name" value="GlmU/GlgC-like_hexapep"/>
</dbReference>
<evidence type="ECO:0000256" key="4">
    <source>
        <dbReference type="ARBA" id="ARBA00022540"/>
    </source>
</evidence>
<proteinExistence type="inferred from homology"/>
<accession>T0MBP0</accession>
<evidence type="ECO:0000256" key="5">
    <source>
        <dbReference type="ARBA" id="ARBA00022917"/>
    </source>
</evidence>
<dbReference type="Gene3D" id="2.160.10.10">
    <property type="entry name" value="Hexapeptide repeat proteins"/>
    <property type="match status" value="1"/>
</dbReference>
<dbReference type="AlphaFoldDB" id="T0MBP0"/>
<evidence type="ECO:0000256" key="7">
    <source>
        <dbReference type="ARBA" id="ARBA00044229"/>
    </source>
</evidence>
<dbReference type="PANTHER" id="PTHR45989:SF1">
    <property type="entry name" value="TRANSLATION INITIATION FACTOR EIF-2B SUBUNIT GAMMA"/>
    <property type="match status" value="1"/>
</dbReference>
<dbReference type="GO" id="GO:0005851">
    <property type="term" value="C:eukaryotic translation initiation factor 2B complex"/>
    <property type="evidence" value="ECO:0007669"/>
    <property type="project" value="TreeGrafter"/>
</dbReference>
<dbReference type="InterPro" id="IPR051960">
    <property type="entry name" value="eIF2B_gamma"/>
</dbReference>
<dbReference type="Proteomes" id="UP000053780">
    <property type="component" value="Unassembled WGS sequence"/>
</dbReference>
<organism evidence="10 11">
    <name type="scientific">Vairimorpha apis BRL 01</name>
    <dbReference type="NCBI Taxonomy" id="1037528"/>
    <lineage>
        <taxon>Eukaryota</taxon>
        <taxon>Fungi</taxon>
        <taxon>Fungi incertae sedis</taxon>
        <taxon>Microsporidia</taxon>
        <taxon>Nosematidae</taxon>
        <taxon>Vairimorpha</taxon>
    </lineage>
</organism>
<evidence type="ECO:0000256" key="2">
    <source>
        <dbReference type="ARBA" id="ARBA00007878"/>
    </source>
</evidence>
<gene>
    <name evidence="10" type="ORF">NAPIS_ORF01827</name>
</gene>